<dbReference type="InterPro" id="IPR009061">
    <property type="entry name" value="DNA-bd_dom_put_sf"/>
</dbReference>
<dbReference type="Pfam" id="PF05930">
    <property type="entry name" value="Phage_AlpA"/>
    <property type="match status" value="1"/>
</dbReference>
<dbReference type="PANTHER" id="PTHR36154">
    <property type="entry name" value="DNA-BINDING TRANSCRIPTIONAL ACTIVATOR ALPA"/>
    <property type="match status" value="1"/>
</dbReference>
<evidence type="ECO:0000313" key="2">
    <source>
        <dbReference type="Proteomes" id="UP000219422"/>
    </source>
</evidence>
<name>A0A291MY63_SPHYA</name>
<protein>
    <submittedName>
        <fullName evidence="1">Transcriptional regulator</fullName>
    </submittedName>
</protein>
<dbReference type="Gene3D" id="1.10.238.160">
    <property type="match status" value="1"/>
</dbReference>
<dbReference type="RefSeq" id="WP_097383288.1">
    <property type="nucleotide sequence ID" value="NZ_CP023741.1"/>
</dbReference>
<dbReference type="Proteomes" id="UP000219422">
    <property type="component" value="Chromosome"/>
</dbReference>
<reference evidence="1 2" key="1">
    <citation type="submission" date="2017-10" db="EMBL/GenBank/DDBJ databases">
        <title>Sphingobium yanoikuyae S72.</title>
        <authorList>
            <person name="Sanchez E."/>
            <person name="Bustos P."/>
            <person name="Mendoza P."/>
            <person name="Guo X."/>
            <person name="Mendoza A."/>
        </authorList>
    </citation>
    <scope>NUCLEOTIDE SEQUENCE [LARGE SCALE GENOMIC DNA]</scope>
    <source>
        <strain evidence="1 2">S72</strain>
    </source>
</reference>
<dbReference type="EMBL" id="CP023741">
    <property type="protein sequence ID" value="ATI80036.1"/>
    <property type="molecule type" value="Genomic_DNA"/>
</dbReference>
<dbReference type="InterPro" id="IPR010260">
    <property type="entry name" value="AlpA"/>
</dbReference>
<sequence>MLNTDDRFLRLKAVIEKTGCPKASIYRMIKEGTFPKQERIGRRAVGWRASQIARWMEAPSSYREA</sequence>
<dbReference type="InterPro" id="IPR052931">
    <property type="entry name" value="Prophage_regulatory_activator"/>
</dbReference>
<dbReference type="SUPFAM" id="SSF46955">
    <property type="entry name" value="Putative DNA-binding domain"/>
    <property type="match status" value="1"/>
</dbReference>
<accession>A0A291MY63</accession>
<proteinExistence type="predicted"/>
<dbReference type="KEGG" id="sya:A6768_08485"/>
<dbReference type="AlphaFoldDB" id="A0A291MY63"/>
<evidence type="ECO:0000313" key="1">
    <source>
        <dbReference type="EMBL" id="ATI80036.1"/>
    </source>
</evidence>
<organism evidence="1 2">
    <name type="scientific">Sphingobium yanoikuyae</name>
    <name type="common">Sphingomonas yanoikuyae</name>
    <dbReference type="NCBI Taxonomy" id="13690"/>
    <lineage>
        <taxon>Bacteria</taxon>
        <taxon>Pseudomonadati</taxon>
        <taxon>Pseudomonadota</taxon>
        <taxon>Alphaproteobacteria</taxon>
        <taxon>Sphingomonadales</taxon>
        <taxon>Sphingomonadaceae</taxon>
        <taxon>Sphingobium</taxon>
    </lineage>
</organism>
<dbReference type="PANTHER" id="PTHR36154:SF1">
    <property type="entry name" value="DNA-BINDING TRANSCRIPTIONAL ACTIVATOR ALPA"/>
    <property type="match status" value="1"/>
</dbReference>
<dbReference type="GeneID" id="57776871"/>
<gene>
    <name evidence="1" type="ORF">A6768_08485</name>
</gene>